<name>A0AAF0DRX8_9CAUD</name>
<organism evidence="1 2">
    <name type="scientific">Kolpuevirus sp. 'frurule'</name>
    <dbReference type="NCBI Taxonomy" id="3028514"/>
    <lineage>
        <taxon>Viruses</taxon>
        <taxon>Duplodnaviria</taxon>
        <taxon>Heunggongvirae</taxon>
        <taxon>Uroviricota</taxon>
        <taxon>Caudoviricetes</taxon>
        <taxon>Crassvirales</taxon>
        <taxon>Steigviridae</taxon>
        <taxon>Asinivirinae</taxon>
        <taxon>Kolpuevirus</taxon>
    </lineage>
</organism>
<keyword evidence="2" id="KW-1185">Reference proteome</keyword>
<dbReference type="EMBL" id="OQ198718">
    <property type="protein sequence ID" value="WEY17610.1"/>
    <property type="molecule type" value="Genomic_DNA"/>
</dbReference>
<sequence>MNIFSTLKTYAGKWSVKSERAFDAEEINAVKQAVVVPSSYGNSVMFTMKAGGQTYIACSSDAASAVGEVIDLSKATLLTLEKEGEDDILRIRC</sequence>
<accession>A0AAF0DRX8</accession>
<evidence type="ECO:0000313" key="2">
    <source>
        <dbReference type="Proteomes" id="UP001225300"/>
    </source>
</evidence>
<protein>
    <submittedName>
        <fullName evidence="1">Uncharacterized protein</fullName>
    </submittedName>
</protein>
<proteinExistence type="predicted"/>
<dbReference type="Proteomes" id="UP001225300">
    <property type="component" value="Segment"/>
</dbReference>
<reference evidence="1" key="1">
    <citation type="journal article" date="2023" name="bioRxiv">
        <title>Novel crAssphage isolates exhibit conserved gene order and purifying selection of the host specificity protein.</title>
        <authorList>
            <person name="Papudeshi B."/>
            <person name="Vega A.A."/>
            <person name="Souza C."/>
            <person name="Giles S.K."/>
            <person name="Mallawaarachchi V."/>
            <person name="Roach M.J."/>
            <person name="An M."/>
            <person name="Jacobson N."/>
            <person name="McNair K."/>
            <person name="Mora M.F."/>
            <person name="Pastrana K."/>
            <person name="Leigh C."/>
            <person name="Cram C."/>
            <person name="Plewa W.S."/>
            <person name="Grigson S.R."/>
            <person name="Bouras G."/>
            <person name="Decewicz P."/>
            <person name="Luque A."/>
            <person name="Droit L."/>
            <person name="Handley S.A."/>
            <person name="Segall A.M."/>
            <person name="Dinsdale E.A."/>
            <person name="Edwards R.A."/>
        </authorList>
    </citation>
    <scope>NUCLEOTIDE SEQUENCE</scope>
    <source>
        <strain evidence="1">Bc03</strain>
    </source>
</reference>
<evidence type="ECO:0000313" key="1">
    <source>
        <dbReference type="EMBL" id="WEY17610.1"/>
    </source>
</evidence>